<sequence>SLIGAAQRNREPILCVLGQYLDPAQCGIRGHEVALGSGQPTTHFRQTFPHTQGIPATSQAQGLSSVKAPLYLDLNWDWEQVGRDSPRSRDLHQHDPHQPLKCTEKIFRAGGHLLTLKALLATYGPHKINERSLPGGVGHSLPGPRGPSQWPVPGENGGHASQQVPDIPETVTPSFSCMLSSPPKPLLEQTQTASSCFPGLGHEDWPCPVWGLLAGGHRAA</sequence>
<dbReference type="Ensembl" id="ENSAMET00000029741.1">
    <property type="protein sequence ID" value="ENSAMEP00000033250.1"/>
    <property type="gene ID" value="ENSAMEG00000028194.1"/>
</dbReference>
<reference evidence="2" key="3">
    <citation type="submission" date="2025-09" db="UniProtKB">
        <authorList>
            <consortium name="Ensembl"/>
        </authorList>
    </citation>
    <scope>IDENTIFICATION</scope>
</reference>
<protein>
    <submittedName>
        <fullName evidence="2">Uncharacterized protein</fullName>
    </submittedName>
</protein>
<reference evidence="2 3" key="1">
    <citation type="journal article" date="2010" name="Nature">
        <title>The sequence and de novo assembly of the giant panda genome.</title>
        <authorList>
            <person name="Li R."/>
            <person name="Fan W."/>
            <person name="Tian G."/>
            <person name="Zhu H."/>
            <person name="He L."/>
            <person name="Cai J."/>
            <person name="Huang Q."/>
            <person name="Cai Q."/>
            <person name="Li B."/>
            <person name="Bai Y."/>
            <person name="Zhang Z."/>
            <person name="Zhang Y."/>
            <person name="Wang W."/>
            <person name="Li J."/>
            <person name="Wei F."/>
            <person name="Li H."/>
            <person name="Jian M."/>
            <person name="Li J."/>
            <person name="Zhang Z."/>
            <person name="Nielsen R."/>
            <person name="Li D."/>
            <person name="Gu W."/>
            <person name="Yang Z."/>
            <person name="Xuan Z."/>
            <person name="Ryder O.A."/>
            <person name="Leung F.C."/>
            <person name="Zhou Y."/>
            <person name="Cao J."/>
            <person name="Sun X."/>
            <person name="Fu Y."/>
            <person name="Fang X."/>
            <person name="Guo X."/>
            <person name="Wang B."/>
            <person name="Hou R."/>
            <person name="Shen F."/>
            <person name="Mu B."/>
            <person name="Ni P."/>
            <person name="Lin R."/>
            <person name="Qian W."/>
            <person name="Wang G."/>
            <person name="Yu C."/>
            <person name="Nie W."/>
            <person name="Wang J."/>
            <person name="Wu Z."/>
            <person name="Liang H."/>
            <person name="Min J."/>
            <person name="Wu Q."/>
            <person name="Cheng S."/>
            <person name="Ruan J."/>
            <person name="Wang M."/>
            <person name="Shi Z."/>
            <person name="Wen M."/>
            <person name="Liu B."/>
            <person name="Ren X."/>
            <person name="Zheng H."/>
            <person name="Dong D."/>
            <person name="Cook K."/>
            <person name="Shan G."/>
            <person name="Zhang H."/>
            <person name="Kosiol C."/>
            <person name="Xie X."/>
            <person name="Lu Z."/>
            <person name="Zheng H."/>
            <person name="Li Y."/>
            <person name="Steiner C.C."/>
            <person name="Lam T.T."/>
            <person name="Lin S."/>
            <person name="Zhang Q."/>
            <person name="Li G."/>
            <person name="Tian J."/>
            <person name="Gong T."/>
            <person name="Liu H."/>
            <person name="Zhang D."/>
            <person name="Fang L."/>
            <person name="Ye C."/>
            <person name="Zhang J."/>
            <person name="Hu W."/>
            <person name="Xu A."/>
            <person name="Ren Y."/>
            <person name="Zhang G."/>
            <person name="Bruford M.W."/>
            <person name="Li Q."/>
            <person name="Ma L."/>
            <person name="Guo Y."/>
            <person name="An N."/>
            <person name="Hu Y."/>
            <person name="Zheng Y."/>
            <person name="Shi Y."/>
            <person name="Li Z."/>
            <person name="Liu Q."/>
            <person name="Chen Y."/>
            <person name="Zhao J."/>
            <person name="Qu N."/>
            <person name="Zhao S."/>
            <person name="Tian F."/>
            <person name="Wang X."/>
            <person name="Wang H."/>
            <person name="Xu L."/>
            <person name="Liu X."/>
            <person name="Vinar T."/>
            <person name="Wang Y."/>
            <person name="Lam T.W."/>
            <person name="Yiu S.M."/>
            <person name="Liu S."/>
            <person name="Zhang H."/>
            <person name="Li D."/>
            <person name="Huang Y."/>
            <person name="Wang X."/>
            <person name="Yang G."/>
            <person name="Jiang Z."/>
            <person name="Wang J."/>
            <person name="Qin N."/>
            <person name="Li L."/>
            <person name="Li J."/>
            <person name="Bolund L."/>
            <person name="Kristiansen K."/>
            <person name="Wong G.K."/>
            <person name="Olson M."/>
            <person name="Zhang X."/>
            <person name="Li S."/>
            <person name="Yang H."/>
            <person name="Wang J."/>
            <person name="Wang J."/>
        </authorList>
    </citation>
    <scope>NUCLEOTIDE SEQUENCE [LARGE SCALE GENOMIC DNA]</scope>
</reference>
<evidence type="ECO:0000313" key="2">
    <source>
        <dbReference type="Ensembl" id="ENSAMEP00000033250.1"/>
    </source>
</evidence>
<name>A0A7N5K608_AILME</name>
<dbReference type="InterPro" id="IPR010342">
    <property type="entry name" value="DUF938"/>
</dbReference>
<reference evidence="2" key="2">
    <citation type="submission" date="2025-08" db="UniProtKB">
        <authorList>
            <consortium name="Ensembl"/>
        </authorList>
    </citation>
    <scope>IDENTIFICATION</scope>
</reference>
<accession>A0A7N5K608</accession>
<dbReference type="InParanoid" id="A0A7N5K608"/>
<dbReference type="Pfam" id="PF06080">
    <property type="entry name" value="DUF938"/>
    <property type="match status" value="1"/>
</dbReference>
<dbReference type="GeneTree" id="ENSGT00950000186332"/>
<dbReference type="Proteomes" id="UP000008912">
    <property type="component" value="Unassembled WGS sequence"/>
</dbReference>
<evidence type="ECO:0000313" key="3">
    <source>
        <dbReference type="Proteomes" id="UP000008912"/>
    </source>
</evidence>
<dbReference type="AlphaFoldDB" id="A0A7N5K608"/>
<evidence type="ECO:0000256" key="1">
    <source>
        <dbReference type="SAM" id="MobiDB-lite"/>
    </source>
</evidence>
<dbReference type="PANTHER" id="PTHR20974">
    <property type="entry name" value="UPF0585 PROTEIN CG18661"/>
    <property type="match status" value="1"/>
</dbReference>
<feature type="region of interest" description="Disordered" evidence="1">
    <location>
        <begin position="131"/>
        <end position="175"/>
    </location>
</feature>
<dbReference type="PANTHER" id="PTHR20974:SF2">
    <property type="entry name" value="METHYLTRANSFERASE-LIKE 26"/>
    <property type="match status" value="1"/>
</dbReference>
<keyword evidence="3" id="KW-1185">Reference proteome</keyword>
<proteinExistence type="predicted"/>
<organism evidence="2 3">
    <name type="scientific">Ailuropoda melanoleuca</name>
    <name type="common">Giant panda</name>
    <dbReference type="NCBI Taxonomy" id="9646"/>
    <lineage>
        <taxon>Eukaryota</taxon>
        <taxon>Metazoa</taxon>
        <taxon>Chordata</taxon>
        <taxon>Craniata</taxon>
        <taxon>Vertebrata</taxon>
        <taxon>Euteleostomi</taxon>
        <taxon>Mammalia</taxon>
        <taxon>Eutheria</taxon>
        <taxon>Laurasiatheria</taxon>
        <taxon>Carnivora</taxon>
        <taxon>Caniformia</taxon>
        <taxon>Ursidae</taxon>
        <taxon>Ailuropoda</taxon>
    </lineage>
</organism>